<organism evidence="1 2">
    <name type="scientific">Clytia hemisphaerica</name>
    <dbReference type="NCBI Taxonomy" id="252671"/>
    <lineage>
        <taxon>Eukaryota</taxon>
        <taxon>Metazoa</taxon>
        <taxon>Cnidaria</taxon>
        <taxon>Hydrozoa</taxon>
        <taxon>Hydroidolina</taxon>
        <taxon>Leptothecata</taxon>
        <taxon>Obeliida</taxon>
        <taxon>Clytiidae</taxon>
        <taxon>Clytia</taxon>
    </lineage>
</organism>
<reference evidence="1" key="1">
    <citation type="submission" date="2021-01" db="UniProtKB">
        <authorList>
            <consortium name="EnsemblMetazoa"/>
        </authorList>
    </citation>
    <scope>IDENTIFICATION</scope>
</reference>
<dbReference type="Proteomes" id="UP000594262">
    <property type="component" value="Unplaced"/>
</dbReference>
<evidence type="ECO:0000313" key="2">
    <source>
        <dbReference type="Proteomes" id="UP000594262"/>
    </source>
</evidence>
<proteinExistence type="predicted"/>
<dbReference type="EnsemblMetazoa" id="CLYHEMT025638.1">
    <property type="protein sequence ID" value="CLYHEMP025638.1"/>
    <property type="gene ID" value="CLYHEMG025638"/>
</dbReference>
<name>A0A7M5XME8_9CNID</name>
<accession>A0A7M5XME8</accession>
<evidence type="ECO:0000313" key="1">
    <source>
        <dbReference type="EnsemblMetazoa" id="CLYHEMP025638.1"/>
    </source>
</evidence>
<keyword evidence="2" id="KW-1185">Reference proteome</keyword>
<sequence length="169" mass="19865">TRHINALFIDECEVTYNQWKEIIMKVKQHVEVIWIASNGLGHQRILSGDEDLSLYDDFIKYELDVNLRNCQSIVKEALSFEEKTTLYYIEGLVFPPPNHPNGKQPYHSKSFEDAITEMRKITNDGVLVISDIPYEKDDLQTLDKMKLKWKRYGEDKNDFNEGESPYQFL</sequence>
<protein>
    <submittedName>
        <fullName evidence="1">Uncharacterized protein</fullName>
    </submittedName>
</protein>
<dbReference type="AlphaFoldDB" id="A0A7M5XME8"/>